<evidence type="ECO:0000313" key="3">
    <source>
        <dbReference type="Proteomes" id="UP000828390"/>
    </source>
</evidence>
<reference evidence="2" key="2">
    <citation type="submission" date="2020-11" db="EMBL/GenBank/DDBJ databases">
        <authorList>
            <person name="McCartney M.A."/>
            <person name="Auch B."/>
            <person name="Kono T."/>
            <person name="Mallez S."/>
            <person name="Becker A."/>
            <person name="Gohl D.M."/>
            <person name="Silverstein K.A.T."/>
            <person name="Koren S."/>
            <person name="Bechman K.B."/>
            <person name="Herman A."/>
            <person name="Abrahante J.E."/>
            <person name="Garbe J."/>
        </authorList>
    </citation>
    <scope>NUCLEOTIDE SEQUENCE</scope>
    <source>
        <strain evidence="2">Duluth1</strain>
        <tissue evidence="2">Whole animal</tissue>
    </source>
</reference>
<dbReference type="AlphaFoldDB" id="A0A9D4S236"/>
<dbReference type="Gene3D" id="2.60.120.200">
    <property type="match status" value="1"/>
</dbReference>
<dbReference type="CDD" id="cd06263">
    <property type="entry name" value="MAM"/>
    <property type="match status" value="1"/>
</dbReference>
<dbReference type="Pfam" id="PF00629">
    <property type="entry name" value="MAM"/>
    <property type="match status" value="1"/>
</dbReference>
<dbReference type="InterPro" id="IPR013320">
    <property type="entry name" value="ConA-like_dom_sf"/>
</dbReference>
<gene>
    <name evidence="2" type="ORF">DPMN_011703</name>
</gene>
<organism evidence="2 3">
    <name type="scientific">Dreissena polymorpha</name>
    <name type="common">Zebra mussel</name>
    <name type="synonym">Mytilus polymorpha</name>
    <dbReference type="NCBI Taxonomy" id="45954"/>
    <lineage>
        <taxon>Eukaryota</taxon>
        <taxon>Metazoa</taxon>
        <taxon>Spiralia</taxon>
        <taxon>Lophotrochozoa</taxon>
        <taxon>Mollusca</taxon>
        <taxon>Bivalvia</taxon>
        <taxon>Autobranchia</taxon>
        <taxon>Heteroconchia</taxon>
        <taxon>Euheterodonta</taxon>
        <taxon>Imparidentia</taxon>
        <taxon>Neoheterodontei</taxon>
        <taxon>Myida</taxon>
        <taxon>Dreissenoidea</taxon>
        <taxon>Dreissenidae</taxon>
        <taxon>Dreissena</taxon>
    </lineage>
</organism>
<reference evidence="2" key="1">
    <citation type="journal article" date="2019" name="bioRxiv">
        <title>The Genome of the Zebra Mussel, Dreissena polymorpha: A Resource for Invasive Species Research.</title>
        <authorList>
            <person name="McCartney M.A."/>
            <person name="Auch B."/>
            <person name="Kono T."/>
            <person name="Mallez S."/>
            <person name="Zhang Y."/>
            <person name="Obille A."/>
            <person name="Becker A."/>
            <person name="Abrahante J.E."/>
            <person name="Garbe J."/>
            <person name="Badalamenti J.P."/>
            <person name="Herman A."/>
            <person name="Mangelson H."/>
            <person name="Liachko I."/>
            <person name="Sullivan S."/>
            <person name="Sone E.D."/>
            <person name="Koren S."/>
            <person name="Silverstein K.A.T."/>
            <person name="Beckman K.B."/>
            <person name="Gohl D.M."/>
        </authorList>
    </citation>
    <scope>NUCLEOTIDE SEQUENCE</scope>
    <source>
        <strain evidence="2">Duluth1</strain>
        <tissue evidence="2">Whole animal</tissue>
    </source>
</reference>
<feature type="domain" description="MAM" evidence="1">
    <location>
        <begin position="1"/>
        <end position="84"/>
    </location>
</feature>
<keyword evidence="3" id="KW-1185">Reference proteome</keyword>
<evidence type="ECO:0000259" key="1">
    <source>
        <dbReference type="PROSITE" id="PS50060"/>
    </source>
</evidence>
<dbReference type="GO" id="GO:0016020">
    <property type="term" value="C:membrane"/>
    <property type="evidence" value="ECO:0007669"/>
    <property type="project" value="InterPro"/>
</dbReference>
<dbReference type="PANTHER" id="PTHR23282:SF142">
    <property type="entry name" value="MAM DOMAIN-CONTAINING PROTEIN"/>
    <property type="match status" value="1"/>
</dbReference>
<accession>A0A9D4S236</accession>
<protein>
    <recommendedName>
        <fullName evidence="1">MAM domain-containing protein</fullName>
    </recommendedName>
</protein>
<dbReference type="PANTHER" id="PTHR23282">
    <property type="entry name" value="APICAL ENDOSOMAL GLYCOPROTEIN PRECURSOR"/>
    <property type="match status" value="1"/>
</dbReference>
<evidence type="ECO:0000313" key="2">
    <source>
        <dbReference type="EMBL" id="KAH3887685.1"/>
    </source>
</evidence>
<comment type="caution">
    <text evidence="2">The sequence shown here is derived from an EMBL/GenBank/DDBJ whole genome shotgun (WGS) entry which is preliminary data.</text>
</comment>
<proteinExistence type="predicted"/>
<dbReference type="InterPro" id="IPR000998">
    <property type="entry name" value="MAM_dom"/>
</dbReference>
<dbReference type="Proteomes" id="UP000828390">
    <property type="component" value="Unassembled WGS sequence"/>
</dbReference>
<name>A0A9D4S236_DREPO</name>
<sequence>MYIEASAPRTTGQKARLFSPINTATNGACVTFFYSMYGATMGTLNVYTKVGSALGSPVLTTSGNHGNKWLQGQVTVTSVSSWQVRACLLSL</sequence>
<dbReference type="SUPFAM" id="SSF49899">
    <property type="entry name" value="Concanavalin A-like lectins/glucanases"/>
    <property type="match status" value="1"/>
</dbReference>
<dbReference type="InterPro" id="IPR051560">
    <property type="entry name" value="MAM_domain-containing"/>
</dbReference>
<dbReference type="PROSITE" id="PS50060">
    <property type="entry name" value="MAM_2"/>
    <property type="match status" value="1"/>
</dbReference>
<dbReference type="EMBL" id="JAIWYP010000001">
    <property type="protein sequence ID" value="KAH3887685.1"/>
    <property type="molecule type" value="Genomic_DNA"/>
</dbReference>